<keyword evidence="3" id="KW-1185">Reference proteome</keyword>
<dbReference type="Proteomes" id="UP000887159">
    <property type="component" value="Unassembled WGS sequence"/>
</dbReference>
<name>A0A8X6VU96_TRICX</name>
<sequence>MGQCVQMWTRNYGALDETARMCFGVLCANRKKEEDTREKTGKKPGRERKETEKKPGEKRIREKSEEEQKERTRDPERESAKPALNGEKGLSPEIGVKKMMNAGGVEHEYMN</sequence>
<dbReference type="AlphaFoldDB" id="A0A8X6VU96"/>
<accession>A0A8X6VU96</accession>
<evidence type="ECO:0000256" key="1">
    <source>
        <dbReference type="SAM" id="MobiDB-lite"/>
    </source>
</evidence>
<evidence type="ECO:0000313" key="2">
    <source>
        <dbReference type="EMBL" id="GFY22542.1"/>
    </source>
</evidence>
<dbReference type="EMBL" id="BMAU01021361">
    <property type="protein sequence ID" value="GFY22542.1"/>
    <property type="molecule type" value="Genomic_DNA"/>
</dbReference>
<feature type="region of interest" description="Disordered" evidence="1">
    <location>
        <begin position="27"/>
        <end position="111"/>
    </location>
</feature>
<evidence type="ECO:0000313" key="3">
    <source>
        <dbReference type="Proteomes" id="UP000887159"/>
    </source>
</evidence>
<comment type="caution">
    <text evidence="2">The sequence shown here is derived from an EMBL/GenBank/DDBJ whole genome shotgun (WGS) entry which is preliminary data.</text>
</comment>
<feature type="compositionally biased region" description="Basic and acidic residues" evidence="1">
    <location>
        <begin position="30"/>
        <end position="41"/>
    </location>
</feature>
<protein>
    <submittedName>
        <fullName evidence="2">Uncharacterized protein</fullName>
    </submittedName>
</protein>
<proteinExistence type="predicted"/>
<organism evidence="2 3">
    <name type="scientific">Trichonephila clavipes</name>
    <name type="common">Golden silk orbweaver</name>
    <name type="synonym">Nephila clavipes</name>
    <dbReference type="NCBI Taxonomy" id="2585209"/>
    <lineage>
        <taxon>Eukaryota</taxon>
        <taxon>Metazoa</taxon>
        <taxon>Ecdysozoa</taxon>
        <taxon>Arthropoda</taxon>
        <taxon>Chelicerata</taxon>
        <taxon>Arachnida</taxon>
        <taxon>Araneae</taxon>
        <taxon>Araneomorphae</taxon>
        <taxon>Entelegynae</taxon>
        <taxon>Araneoidea</taxon>
        <taxon>Nephilidae</taxon>
        <taxon>Trichonephila</taxon>
    </lineage>
</organism>
<feature type="compositionally biased region" description="Basic and acidic residues" evidence="1">
    <location>
        <begin position="47"/>
        <end position="80"/>
    </location>
</feature>
<gene>
    <name evidence="2" type="ORF">TNCV_2178031</name>
</gene>
<reference evidence="2" key="1">
    <citation type="submission" date="2020-08" db="EMBL/GenBank/DDBJ databases">
        <title>Multicomponent nature underlies the extraordinary mechanical properties of spider dragline silk.</title>
        <authorList>
            <person name="Kono N."/>
            <person name="Nakamura H."/>
            <person name="Mori M."/>
            <person name="Yoshida Y."/>
            <person name="Ohtoshi R."/>
            <person name="Malay A.D."/>
            <person name="Moran D.A.P."/>
            <person name="Tomita M."/>
            <person name="Numata K."/>
            <person name="Arakawa K."/>
        </authorList>
    </citation>
    <scope>NUCLEOTIDE SEQUENCE</scope>
</reference>